<sequence>MLILMAAALTVANAATALAAPMLMVLKAVSAPVLRPPKPTLPTDKLADFSVANERLDFSISF</sequence>
<keyword evidence="1" id="KW-0732">Signal</keyword>
<gene>
    <name evidence="2" type="ORF">OHAE_931</name>
</gene>
<reference evidence="3" key="1">
    <citation type="submission" date="2017-12" db="EMBL/GenBank/DDBJ databases">
        <authorList>
            <person name="Diaz M."/>
        </authorList>
    </citation>
    <scope>NUCLEOTIDE SEQUENCE [LARGE SCALE GENOMIC DNA]</scope>
    <source>
        <strain evidence="3">FI11154</strain>
    </source>
</reference>
<dbReference type="AlphaFoldDB" id="A0A2P9HLS4"/>
<evidence type="ECO:0000313" key="2">
    <source>
        <dbReference type="EMBL" id="SPL65064.1"/>
    </source>
</evidence>
<evidence type="ECO:0000313" key="3">
    <source>
        <dbReference type="Proteomes" id="UP000246073"/>
    </source>
</evidence>
<dbReference type="EMBL" id="OOFM01000005">
    <property type="protein sequence ID" value="SPL65064.1"/>
    <property type="molecule type" value="Genomic_DNA"/>
</dbReference>
<feature type="signal peptide" evidence="1">
    <location>
        <begin position="1"/>
        <end position="19"/>
    </location>
</feature>
<protein>
    <submittedName>
        <fullName evidence="2">Uncharacterized protein</fullName>
    </submittedName>
</protein>
<evidence type="ECO:0000256" key="1">
    <source>
        <dbReference type="SAM" id="SignalP"/>
    </source>
</evidence>
<feature type="chain" id="PRO_5015161565" evidence="1">
    <location>
        <begin position="20"/>
        <end position="62"/>
    </location>
</feature>
<accession>A0A2P9HLS4</accession>
<dbReference type="Proteomes" id="UP000246073">
    <property type="component" value="Unassembled WGS sequence"/>
</dbReference>
<organism evidence="2 3">
    <name type="scientific">Ochrobactrum soli</name>
    <dbReference type="NCBI Taxonomy" id="2448455"/>
    <lineage>
        <taxon>Bacteria</taxon>
        <taxon>Pseudomonadati</taxon>
        <taxon>Pseudomonadota</taxon>
        <taxon>Alphaproteobacteria</taxon>
        <taxon>Hyphomicrobiales</taxon>
        <taxon>Brucellaceae</taxon>
        <taxon>Brucella/Ochrobactrum group</taxon>
        <taxon>Ochrobactrum</taxon>
    </lineage>
</organism>
<proteinExistence type="predicted"/>
<name>A0A2P9HLS4_9HYPH</name>